<evidence type="ECO:0000256" key="1">
    <source>
        <dbReference type="SAM" id="MobiDB-lite"/>
    </source>
</evidence>
<name>A0ABS0AGZ4_9GAMM</name>
<feature type="region of interest" description="Disordered" evidence="1">
    <location>
        <begin position="208"/>
        <end position="228"/>
    </location>
</feature>
<keyword evidence="4" id="KW-1185">Reference proteome</keyword>
<dbReference type="Pfam" id="PF01936">
    <property type="entry name" value="NYN"/>
    <property type="match status" value="1"/>
</dbReference>
<organism evidence="3 4">
    <name type="scientific">Alloalcanivorax venustensis ISO4</name>
    <dbReference type="NCBI Taxonomy" id="1177184"/>
    <lineage>
        <taxon>Bacteria</taxon>
        <taxon>Pseudomonadati</taxon>
        <taxon>Pseudomonadota</taxon>
        <taxon>Gammaproteobacteria</taxon>
        <taxon>Oceanospirillales</taxon>
        <taxon>Alcanivoracaceae</taxon>
        <taxon>Alloalcanivorax</taxon>
    </lineage>
</organism>
<comment type="caution">
    <text evidence="3">The sequence shown here is derived from an EMBL/GenBank/DDBJ whole genome shotgun (WGS) entry which is preliminary data.</text>
</comment>
<feature type="domain" description="NYN" evidence="2">
    <location>
        <begin position="3"/>
        <end position="160"/>
    </location>
</feature>
<sequence>MKTIIYVDGYNLFYGCLKHSQDKWLDIQKLLFQRIVRAQDPTSDLVCIKFFTANIHAKIATHGQDAMIAQQSYHRALKALYPSTVKIIKGYYSLERARLLEYRQPPDKSRRVDVWRLEEKETDVNMALEAYRDALKEGVDQQVFVSNDTDLAPVVKALKEDLGGQLQLGVIFPIRDPKSSNGHRPGNKSLSEFADWTRHHITDVELSQSHLPDQIPTRKKPIRKPDYW</sequence>
<evidence type="ECO:0000259" key="2">
    <source>
        <dbReference type="Pfam" id="PF01936"/>
    </source>
</evidence>
<dbReference type="CDD" id="cd18722">
    <property type="entry name" value="PIN_NicB-like"/>
    <property type="match status" value="1"/>
</dbReference>
<evidence type="ECO:0000313" key="3">
    <source>
        <dbReference type="EMBL" id="MBF5053359.1"/>
    </source>
</evidence>
<dbReference type="EMBL" id="ARXR01000015">
    <property type="protein sequence ID" value="MBF5053359.1"/>
    <property type="molecule type" value="Genomic_DNA"/>
</dbReference>
<protein>
    <recommendedName>
        <fullName evidence="2">NYN domain-containing protein</fullName>
    </recommendedName>
</protein>
<dbReference type="Proteomes" id="UP000644441">
    <property type="component" value="Unassembled WGS sequence"/>
</dbReference>
<accession>A0ABS0AGZ4</accession>
<dbReference type="Gene3D" id="3.40.50.1010">
    <property type="entry name" value="5'-nuclease"/>
    <property type="match status" value="1"/>
</dbReference>
<dbReference type="InterPro" id="IPR021139">
    <property type="entry name" value="NYN"/>
</dbReference>
<gene>
    <name evidence="3" type="ORF">ISO4_01961</name>
</gene>
<evidence type="ECO:0000313" key="4">
    <source>
        <dbReference type="Proteomes" id="UP000644441"/>
    </source>
</evidence>
<dbReference type="RefSeq" id="WP_194856096.1">
    <property type="nucleotide sequence ID" value="NZ_ARXR01000015.1"/>
</dbReference>
<reference evidence="3 4" key="1">
    <citation type="submission" date="2012-09" db="EMBL/GenBank/DDBJ databases">
        <title>Genome Sequence of alkane-degrading Bacterium Alcanivorax venustensis ISO4.</title>
        <authorList>
            <person name="Lai Q."/>
            <person name="Shao Z."/>
        </authorList>
    </citation>
    <scope>NUCLEOTIDE SEQUENCE [LARGE SCALE GENOMIC DNA]</scope>
    <source>
        <strain evidence="3 4">ISO4</strain>
    </source>
</reference>
<proteinExistence type="predicted"/>